<keyword evidence="3 7" id="KW-0479">Metal-binding</keyword>
<dbReference type="NCBIfam" id="TIGR00043">
    <property type="entry name" value="rRNA maturation RNase YbeY"/>
    <property type="match status" value="1"/>
</dbReference>
<dbReference type="GO" id="GO:0004521">
    <property type="term" value="F:RNA endonuclease activity"/>
    <property type="evidence" value="ECO:0007669"/>
    <property type="project" value="UniProtKB-UniRule"/>
</dbReference>
<evidence type="ECO:0000313" key="9">
    <source>
        <dbReference type="Proteomes" id="UP000176204"/>
    </source>
</evidence>
<evidence type="ECO:0000313" key="8">
    <source>
        <dbReference type="EMBL" id="SEH72171.1"/>
    </source>
</evidence>
<protein>
    <recommendedName>
        <fullName evidence="7">Endoribonuclease YbeY</fullName>
        <ecNumber evidence="7">3.1.-.-</ecNumber>
    </recommendedName>
</protein>
<keyword evidence="7" id="KW-0698">rRNA processing</keyword>
<dbReference type="RefSeq" id="WP_067772494.1">
    <property type="nucleotide sequence ID" value="NZ_LIGX01000002.1"/>
</dbReference>
<keyword evidence="9" id="KW-1185">Reference proteome</keyword>
<keyword evidence="4 7" id="KW-0255">Endonuclease</keyword>
<comment type="cofactor">
    <cofactor evidence="7">
        <name>Zn(2+)</name>
        <dbReference type="ChEBI" id="CHEBI:29105"/>
    </cofactor>
    <text evidence="7">Binds 1 zinc ion.</text>
</comment>
<dbReference type="OrthoDB" id="9807740at2"/>
<name>A0A1H6KHI5_9BACT</name>
<dbReference type="STRING" id="1679444.PYTT_0228"/>
<keyword evidence="5 7" id="KW-0378">Hydrolase</keyword>
<dbReference type="SUPFAM" id="SSF55486">
    <property type="entry name" value="Metalloproteases ('zincins'), catalytic domain"/>
    <property type="match status" value="1"/>
</dbReference>
<gene>
    <name evidence="7" type="primary">ybeY</name>
    <name evidence="8" type="ORF">PYTT_0228</name>
</gene>
<comment type="similarity">
    <text evidence="1 7">Belongs to the endoribonuclease YbeY family.</text>
</comment>
<dbReference type="EMBL" id="LT629973">
    <property type="protein sequence ID" value="SEH72171.1"/>
    <property type="molecule type" value="Genomic_DNA"/>
</dbReference>
<dbReference type="GO" id="GO:0008270">
    <property type="term" value="F:zinc ion binding"/>
    <property type="evidence" value="ECO:0007669"/>
    <property type="project" value="UniProtKB-UniRule"/>
</dbReference>
<dbReference type="AlphaFoldDB" id="A0A1H6KHI5"/>
<keyword evidence="2 7" id="KW-0540">Nuclease</keyword>
<sequence length="155" mass="17226">MMPEIEIYLNTETPWPTERTVGHYRKLLEQALPSLLSAPPGPEHILSTLQLVEISIVDDPTIARIHGEYLNDPTATDVITFPHGDGLGEIIVSADTAASYAAAHGVDTARELFRYIVHGLVHLHGYLDNTPELRADLFAIQEPIVESYYLDELEP</sequence>
<feature type="binding site" evidence="7">
    <location>
        <position position="128"/>
    </location>
    <ligand>
        <name>Zn(2+)</name>
        <dbReference type="ChEBI" id="CHEBI:29105"/>
        <note>catalytic</note>
    </ligand>
</feature>
<keyword evidence="7" id="KW-0963">Cytoplasm</keyword>
<accession>A0A1H6KHI5</accession>
<dbReference type="InterPro" id="IPR002036">
    <property type="entry name" value="YbeY"/>
</dbReference>
<dbReference type="GO" id="GO:0006364">
    <property type="term" value="P:rRNA processing"/>
    <property type="evidence" value="ECO:0007669"/>
    <property type="project" value="UniProtKB-UniRule"/>
</dbReference>
<keyword evidence="6 7" id="KW-0862">Zinc</keyword>
<feature type="binding site" evidence="7">
    <location>
        <position position="118"/>
    </location>
    <ligand>
        <name>Zn(2+)</name>
        <dbReference type="ChEBI" id="CHEBI:29105"/>
        <note>catalytic</note>
    </ligand>
</feature>
<evidence type="ECO:0000256" key="4">
    <source>
        <dbReference type="ARBA" id="ARBA00022759"/>
    </source>
</evidence>
<proteinExistence type="inferred from homology"/>
<dbReference type="Gene3D" id="3.40.390.30">
    <property type="entry name" value="Metalloproteases ('zincins'), catalytic domain"/>
    <property type="match status" value="1"/>
</dbReference>
<comment type="subcellular location">
    <subcellularLocation>
        <location evidence="7">Cytoplasm</location>
    </subcellularLocation>
</comment>
<dbReference type="HAMAP" id="MF_00009">
    <property type="entry name" value="Endoribonucl_YbeY"/>
    <property type="match status" value="1"/>
</dbReference>
<dbReference type="Proteomes" id="UP000176204">
    <property type="component" value="Chromosome I"/>
</dbReference>
<evidence type="ECO:0000256" key="1">
    <source>
        <dbReference type="ARBA" id="ARBA00010875"/>
    </source>
</evidence>
<evidence type="ECO:0000256" key="6">
    <source>
        <dbReference type="ARBA" id="ARBA00022833"/>
    </source>
</evidence>
<keyword evidence="7" id="KW-0690">Ribosome biogenesis</keyword>
<reference evidence="9" key="1">
    <citation type="submission" date="2016-09" db="EMBL/GenBank/DDBJ databases">
        <authorList>
            <person name="Koehorst J."/>
        </authorList>
    </citation>
    <scope>NUCLEOTIDE SEQUENCE [LARGE SCALE GENOMIC DNA]</scope>
</reference>
<evidence type="ECO:0000256" key="3">
    <source>
        <dbReference type="ARBA" id="ARBA00022723"/>
    </source>
</evidence>
<evidence type="ECO:0000256" key="7">
    <source>
        <dbReference type="HAMAP-Rule" id="MF_00009"/>
    </source>
</evidence>
<feature type="binding site" evidence="7">
    <location>
        <position position="122"/>
    </location>
    <ligand>
        <name>Zn(2+)</name>
        <dbReference type="ChEBI" id="CHEBI:29105"/>
        <note>catalytic</note>
    </ligand>
</feature>
<dbReference type="GO" id="GO:0004222">
    <property type="term" value="F:metalloendopeptidase activity"/>
    <property type="evidence" value="ECO:0007669"/>
    <property type="project" value="InterPro"/>
</dbReference>
<comment type="function">
    <text evidence="7">Single strand-specific metallo-endoribonuclease involved in late-stage 70S ribosome quality control and in maturation of the 3' terminus of the 16S rRNA.</text>
</comment>
<evidence type="ECO:0000256" key="5">
    <source>
        <dbReference type="ARBA" id="ARBA00022801"/>
    </source>
</evidence>
<dbReference type="InterPro" id="IPR023091">
    <property type="entry name" value="MetalPrtase_cat_dom_sf_prd"/>
</dbReference>
<dbReference type="KEGG" id="agl:PYTT_0228"/>
<dbReference type="Pfam" id="PF02130">
    <property type="entry name" value="YbeY"/>
    <property type="match status" value="1"/>
</dbReference>
<dbReference type="GO" id="GO:0005737">
    <property type="term" value="C:cytoplasm"/>
    <property type="evidence" value="ECO:0007669"/>
    <property type="project" value="UniProtKB-SubCell"/>
</dbReference>
<evidence type="ECO:0000256" key="2">
    <source>
        <dbReference type="ARBA" id="ARBA00022722"/>
    </source>
</evidence>
<dbReference type="EC" id="3.1.-.-" evidence="7"/>
<organism evidence="8 9">
    <name type="scientific">Akkermansia glycaniphila</name>
    <dbReference type="NCBI Taxonomy" id="1679444"/>
    <lineage>
        <taxon>Bacteria</taxon>
        <taxon>Pseudomonadati</taxon>
        <taxon>Verrucomicrobiota</taxon>
        <taxon>Verrucomicrobiia</taxon>
        <taxon>Verrucomicrobiales</taxon>
        <taxon>Akkermansiaceae</taxon>
        <taxon>Akkermansia</taxon>
    </lineage>
</organism>